<dbReference type="Pfam" id="PF20064">
    <property type="entry name" value="DUF6463"/>
    <property type="match status" value="1"/>
</dbReference>
<evidence type="ECO:0000256" key="1">
    <source>
        <dbReference type="SAM" id="Phobius"/>
    </source>
</evidence>
<proteinExistence type="predicted"/>
<keyword evidence="1" id="KW-1133">Transmembrane helix</keyword>
<keyword evidence="3" id="KW-1185">Reference proteome</keyword>
<organism evidence="2 3">
    <name type="scientific">Streptomyces durocortorensis</name>
    <dbReference type="NCBI Taxonomy" id="2811104"/>
    <lineage>
        <taxon>Bacteria</taxon>
        <taxon>Bacillati</taxon>
        <taxon>Actinomycetota</taxon>
        <taxon>Actinomycetes</taxon>
        <taxon>Kitasatosporales</taxon>
        <taxon>Streptomycetaceae</taxon>
        <taxon>Streptomyces</taxon>
    </lineage>
</organism>
<evidence type="ECO:0000313" key="3">
    <source>
        <dbReference type="Proteomes" id="UP001303236"/>
    </source>
</evidence>
<name>A0ABY9VW10_9ACTN</name>
<accession>A0ABY9VW10</accession>
<feature type="transmembrane region" description="Helical" evidence="1">
    <location>
        <begin position="106"/>
        <end position="123"/>
    </location>
</feature>
<feature type="transmembrane region" description="Helical" evidence="1">
    <location>
        <begin position="53"/>
        <end position="73"/>
    </location>
</feature>
<dbReference type="InterPro" id="IPR045590">
    <property type="entry name" value="DUF6463"/>
</dbReference>
<dbReference type="Proteomes" id="UP001303236">
    <property type="component" value="Chromosome"/>
</dbReference>
<sequence>MGRWAGRILMILGAMHLIGLGVQNVQYLDEWFTGALWGLPRDEFVHPRGANGAFWISLGSFAVPMMLLGALVSDLARRNIATPASIGWGLAAWSVVSAAVLEPTPLLLGLIPAVLLIRGARAARSA</sequence>
<keyword evidence="1" id="KW-0812">Transmembrane</keyword>
<reference evidence="2 3" key="1">
    <citation type="submission" date="2023-09" db="EMBL/GenBank/DDBJ databases">
        <title>Genome completion map analysis of the actinomycetes C11-1.</title>
        <authorList>
            <person name="Qin P."/>
            <person name="Guan P."/>
        </authorList>
    </citation>
    <scope>NUCLEOTIDE SEQUENCE [LARGE SCALE GENOMIC DNA]</scope>
    <source>
        <strain evidence="2 3">C11-1</strain>
    </source>
</reference>
<gene>
    <name evidence="2" type="ORF">RI138_08825</name>
</gene>
<keyword evidence="1" id="KW-0472">Membrane</keyword>
<protein>
    <submittedName>
        <fullName evidence="2">DUF6463 family protein</fullName>
    </submittedName>
</protein>
<dbReference type="EMBL" id="CP134500">
    <property type="protein sequence ID" value="WNF26931.1"/>
    <property type="molecule type" value="Genomic_DNA"/>
</dbReference>
<evidence type="ECO:0000313" key="2">
    <source>
        <dbReference type="EMBL" id="WNF26931.1"/>
    </source>
</evidence>